<evidence type="ECO:0000259" key="6">
    <source>
        <dbReference type="PROSITE" id="PS51012"/>
    </source>
</evidence>
<dbReference type="Pfam" id="PF01061">
    <property type="entry name" value="ABC2_membrane"/>
    <property type="match status" value="1"/>
</dbReference>
<evidence type="ECO:0000313" key="8">
    <source>
        <dbReference type="Proteomes" id="UP000065807"/>
    </source>
</evidence>
<dbReference type="InterPro" id="IPR013525">
    <property type="entry name" value="ABC2_TM"/>
</dbReference>
<dbReference type="Proteomes" id="UP000065807">
    <property type="component" value="Chromosome"/>
</dbReference>
<comment type="subcellular location">
    <subcellularLocation>
        <location evidence="5">Cell membrane</location>
        <topology evidence="5">Multi-pass membrane protein</topology>
    </subcellularLocation>
    <subcellularLocation>
        <location evidence="1">Membrane</location>
        <topology evidence="1">Multi-pass membrane protein</topology>
    </subcellularLocation>
</comment>
<dbReference type="PRINTS" id="PR00164">
    <property type="entry name" value="ABC2TRNSPORT"/>
</dbReference>
<protein>
    <recommendedName>
        <fullName evidence="5">Transport permease protein</fullName>
    </recommendedName>
</protein>
<feature type="transmembrane region" description="Helical" evidence="5">
    <location>
        <begin position="53"/>
        <end position="78"/>
    </location>
</feature>
<accession>A0A0K2SGP0</accession>
<feature type="transmembrane region" description="Helical" evidence="5">
    <location>
        <begin position="136"/>
        <end position="158"/>
    </location>
</feature>
<dbReference type="PANTHER" id="PTHR43229:SF2">
    <property type="entry name" value="NODULATION PROTEIN J"/>
    <property type="match status" value="1"/>
</dbReference>
<proteinExistence type="inferred from homology"/>
<dbReference type="EMBL" id="AP014924">
    <property type="protein sequence ID" value="BAS26009.1"/>
    <property type="molecule type" value="Genomic_DNA"/>
</dbReference>
<organism evidence="7 8">
    <name type="scientific">Limnochorda pilosa</name>
    <dbReference type="NCBI Taxonomy" id="1555112"/>
    <lineage>
        <taxon>Bacteria</taxon>
        <taxon>Bacillati</taxon>
        <taxon>Bacillota</taxon>
        <taxon>Limnochordia</taxon>
        <taxon>Limnochordales</taxon>
        <taxon>Limnochordaceae</taxon>
        <taxon>Limnochorda</taxon>
    </lineage>
</organism>
<evidence type="ECO:0000256" key="5">
    <source>
        <dbReference type="RuleBase" id="RU361157"/>
    </source>
</evidence>
<feature type="transmembrane region" description="Helical" evidence="5">
    <location>
        <begin position="99"/>
        <end position="124"/>
    </location>
</feature>
<feature type="transmembrane region" description="Helical" evidence="5">
    <location>
        <begin position="225"/>
        <end position="246"/>
    </location>
</feature>
<dbReference type="PANTHER" id="PTHR43229">
    <property type="entry name" value="NODULATION PROTEIN J"/>
    <property type="match status" value="1"/>
</dbReference>
<name>A0A0K2SGP0_LIMPI</name>
<dbReference type="PIRSF" id="PIRSF006648">
    <property type="entry name" value="DrrB"/>
    <property type="match status" value="1"/>
</dbReference>
<keyword evidence="5" id="KW-0813">Transport</keyword>
<keyword evidence="3 5" id="KW-1133">Transmembrane helix</keyword>
<dbReference type="InterPro" id="IPR000412">
    <property type="entry name" value="ABC_2_transport"/>
</dbReference>
<dbReference type="KEGG" id="lpil:LIP_0152"/>
<evidence type="ECO:0000313" key="7">
    <source>
        <dbReference type="EMBL" id="BAS26009.1"/>
    </source>
</evidence>
<feature type="transmembrane region" description="Helical" evidence="5">
    <location>
        <begin position="20"/>
        <end position="41"/>
    </location>
</feature>
<keyword evidence="2 5" id="KW-0812">Transmembrane</keyword>
<dbReference type="OrthoDB" id="670210at2"/>
<dbReference type="InterPro" id="IPR051784">
    <property type="entry name" value="Nod_factor_ABC_transporter"/>
</dbReference>
<feature type="domain" description="ABC transmembrane type-2" evidence="6">
    <location>
        <begin position="20"/>
        <end position="249"/>
    </location>
</feature>
<keyword evidence="8" id="KW-1185">Reference proteome</keyword>
<feature type="transmembrane region" description="Helical" evidence="5">
    <location>
        <begin position="170"/>
        <end position="197"/>
    </location>
</feature>
<dbReference type="GO" id="GO:0140359">
    <property type="term" value="F:ABC-type transporter activity"/>
    <property type="evidence" value="ECO:0007669"/>
    <property type="project" value="InterPro"/>
</dbReference>
<evidence type="ECO:0000256" key="3">
    <source>
        <dbReference type="ARBA" id="ARBA00022989"/>
    </source>
</evidence>
<dbReference type="RefSeq" id="WP_068133001.1">
    <property type="nucleotide sequence ID" value="NZ_AP014924.1"/>
</dbReference>
<dbReference type="STRING" id="1555112.LIP_0152"/>
<evidence type="ECO:0000256" key="4">
    <source>
        <dbReference type="ARBA" id="ARBA00023136"/>
    </source>
</evidence>
<keyword evidence="5" id="KW-1003">Cell membrane</keyword>
<reference evidence="8" key="1">
    <citation type="submission" date="2015-07" db="EMBL/GenBank/DDBJ databases">
        <title>Complete genome sequence and phylogenetic analysis of Limnochorda pilosa.</title>
        <authorList>
            <person name="Watanabe M."/>
            <person name="Kojima H."/>
            <person name="Fukui M."/>
        </authorList>
    </citation>
    <scope>NUCLEOTIDE SEQUENCE [LARGE SCALE GENOMIC DNA]</scope>
    <source>
        <strain evidence="8">HC45</strain>
    </source>
</reference>
<gene>
    <name evidence="7" type="ORF">LIP_0152</name>
</gene>
<dbReference type="InterPro" id="IPR047817">
    <property type="entry name" value="ABC2_TM_bact-type"/>
</dbReference>
<dbReference type="GO" id="GO:0043190">
    <property type="term" value="C:ATP-binding cassette (ABC) transporter complex"/>
    <property type="evidence" value="ECO:0007669"/>
    <property type="project" value="InterPro"/>
</dbReference>
<evidence type="ECO:0000256" key="2">
    <source>
        <dbReference type="ARBA" id="ARBA00022692"/>
    </source>
</evidence>
<dbReference type="AlphaFoldDB" id="A0A0K2SGP0"/>
<comment type="similarity">
    <text evidence="5">Belongs to the ABC-2 integral membrane protein family.</text>
</comment>
<reference evidence="8" key="2">
    <citation type="journal article" date="2016" name="Int. J. Syst. Evol. Microbiol.">
        <title>Complete genome sequence and cell structure of Limnochorda pilosa, a Gram-negative spore-former within the phylum Firmicutes.</title>
        <authorList>
            <person name="Watanabe M."/>
            <person name="Kojima H."/>
            <person name="Fukui M."/>
        </authorList>
    </citation>
    <scope>NUCLEOTIDE SEQUENCE [LARGE SCALE GENOMIC DNA]</scope>
    <source>
        <strain evidence="8">HC45</strain>
    </source>
</reference>
<keyword evidence="4 5" id="KW-0472">Membrane</keyword>
<evidence type="ECO:0000256" key="1">
    <source>
        <dbReference type="ARBA" id="ARBA00004141"/>
    </source>
</evidence>
<dbReference type="PROSITE" id="PS51012">
    <property type="entry name" value="ABC_TM2"/>
    <property type="match status" value="1"/>
</dbReference>
<sequence length="251" mass="26177">MPAAATIWARQVRKFTRNGMELFGTVLQPLLWMVLFGAGVQGVMARGVDRPEYLAFMTPGILALTAVMGAVAGGASFLEERLRGIVKEYWVAPIARWSILVGTLAASSTKALIQAGLILVTGLFMGARPVGGPAGWVASLGLLLVFSMGFAGVAAAAAMTARSTGAYHGVIFLLNLPLLFASNALVPLAVLPGWLAWLARLNPVTYLTAAVRALTYGQPSEIPTLAASAVLLLFGGAGVLLALGSFRRLSP</sequence>